<comment type="subcellular location">
    <subcellularLocation>
        <location evidence="2 13">Cell membrane</location>
        <topology evidence="2 13">Multi-pass membrane protein</topology>
    </subcellularLocation>
</comment>
<evidence type="ECO:0000256" key="9">
    <source>
        <dbReference type="ARBA" id="ARBA00022840"/>
    </source>
</evidence>
<evidence type="ECO:0000256" key="14">
    <source>
        <dbReference type="SAM" id="Phobius"/>
    </source>
</evidence>
<proteinExistence type="predicted"/>
<evidence type="ECO:0000313" key="17">
    <source>
        <dbReference type="Proteomes" id="UP000434639"/>
    </source>
</evidence>
<keyword evidence="6 14" id="KW-0812">Transmembrane</keyword>
<dbReference type="InterPro" id="IPR050482">
    <property type="entry name" value="Sensor_HK_TwoCompSys"/>
</dbReference>
<evidence type="ECO:0000256" key="4">
    <source>
        <dbReference type="ARBA" id="ARBA00022553"/>
    </source>
</evidence>
<dbReference type="GO" id="GO:0005524">
    <property type="term" value="F:ATP binding"/>
    <property type="evidence" value="ECO:0007669"/>
    <property type="project" value="UniProtKB-UniRule"/>
</dbReference>
<comment type="caution">
    <text evidence="16">The sequence shown here is derived from an EMBL/GenBank/DDBJ whole genome shotgun (WGS) entry which is preliminary data.</text>
</comment>
<dbReference type="EC" id="2.7.13.3" evidence="13"/>
<dbReference type="OrthoDB" id="9795828at2"/>
<keyword evidence="10 14" id="KW-1133">Transmembrane helix</keyword>
<dbReference type="RefSeq" id="WP_155110419.1">
    <property type="nucleotide sequence ID" value="NZ_WMIB01000001.1"/>
</dbReference>
<dbReference type="SMART" id="SM00387">
    <property type="entry name" value="HATPase_c"/>
    <property type="match status" value="1"/>
</dbReference>
<name>A0A7X2V2R4_9BACI</name>
<evidence type="ECO:0000256" key="7">
    <source>
        <dbReference type="ARBA" id="ARBA00022741"/>
    </source>
</evidence>
<comment type="catalytic activity">
    <reaction evidence="1 13">
        <text>ATP + protein L-histidine = ADP + protein N-phospho-L-histidine.</text>
        <dbReference type="EC" id="2.7.13.3"/>
    </reaction>
</comment>
<feature type="transmembrane region" description="Helical" evidence="14">
    <location>
        <begin position="48"/>
        <end position="71"/>
    </location>
</feature>
<evidence type="ECO:0000256" key="2">
    <source>
        <dbReference type="ARBA" id="ARBA00004651"/>
    </source>
</evidence>
<dbReference type="SUPFAM" id="SSF55874">
    <property type="entry name" value="ATPase domain of HSP90 chaperone/DNA topoisomerase II/histidine kinase"/>
    <property type="match status" value="1"/>
</dbReference>
<evidence type="ECO:0000256" key="3">
    <source>
        <dbReference type="ARBA" id="ARBA00022475"/>
    </source>
</evidence>
<dbReference type="GO" id="GO:0000155">
    <property type="term" value="F:phosphorelay sensor kinase activity"/>
    <property type="evidence" value="ECO:0007669"/>
    <property type="project" value="UniProtKB-UniRule"/>
</dbReference>
<accession>A0A7X2V2R4</accession>
<dbReference type="EMBL" id="WMIB01000001">
    <property type="protein sequence ID" value="MTH51855.1"/>
    <property type="molecule type" value="Genomic_DNA"/>
</dbReference>
<evidence type="ECO:0000259" key="15">
    <source>
        <dbReference type="PROSITE" id="PS50109"/>
    </source>
</evidence>
<keyword evidence="9 13" id="KW-0067">ATP-binding</keyword>
<keyword evidence="8 13" id="KW-0418">Kinase</keyword>
<dbReference type="PANTHER" id="PTHR24421:SF37">
    <property type="entry name" value="SENSOR HISTIDINE KINASE NARS"/>
    <property type="match status" value="1"/>
</dbReference>
<feature type="domain" description="Histidine kinase" evidence="15">
    <location>
        <begin position="149"/>
        <end position="341"/>
    </location>
</feature>
<evidence type="ECO:0000313" key="16">
    <source>
        <dbReference type="EMBL" id="MTH51855.1"/>
    </source>
</evidence>
<keyword evidence="12 13" id="KW-0472">Membrane</keyword>
<dbReference type="Proteomes" id="UP000434639">
    <property type="component" value="Unassembled WGS sequence"/>
</dbReference>
<dbReference type="CDD" id="cd16917">
    <property type="entry name" value="HATPase_UhpB-NarQ-NarX-like"/>
    <property type="match status" value="1"/>
</dbReference>
<dbReference type="PROSITE" id="PS50109">
    <property type="entry name" value="HIS_KIN"/>
    <property type="match status" value="1"/>
</dbReference>
<evidence type="ECO:0000256" key="10">
    <source>
        <dbReference type="ARBA" id="ARBA00022989"/>
    </source>
</evidence>
<keyword evidence="7 13" id="KW-0547">Nucleotide-binding</keyword>
<reference evidence="16 17" key="1">
    <citation type="journal article" date="2017" name="Int. J. Syst. Evol. Microbiol.">
        <title>Bacillus mangrovi sp. nov., isolated from a sediment sample from a mangrove forest.</title>
        <authorList>
            <person name="Gupta V."/>
            <person name="Singh P.K."/>
            <person name="Korpole S."/>
            <person name="Tanuku N.R.S."/>
            <person name="Pinnaka A.K."/>
        </authorList>
    </citation>
    <scope>NUCLEOTIDE SEQUENCE [LARGE SCALE GENOMIC DNA]</scope>
    <source>
        <strain evidence="16 17">KCTC 33872</strain>
    </source>
</reference>
<dbReference type="InterPro" id="IPR017202">
    <property type="entry name" value="LiaS/VraS"/>
</dbReference>
<evidence type="ECO:0000256" key="12">
    <source>
        <dbReference type="ARBA" id="ARBA00023136"/>
    </source>
</evidence>
<dbReference type="InterPro" id="IPR011712">
    <property type="entry name" value="Sig_transdc_His_kin_sub3_dim/P"/>
</dbReference>
<dbReference type="Pfam" id="PF02518">
    <property type="entry name" value="HATPase_c"/>
    <property type="match status" value="1"/>
</dbReference>
<dbReference type="Gene3D" id="1.20.5.1930">
    <property type="match status" value="1"/>
</dbReference>
<dbReference type="GO" id="GO:0005886">
    <property type="term" value="C:plasma membrane"/>
    <property type="evidence" value="ECO:0007669"/>
    <property type="project" value="UniProtKB-SubCell"/>
</dbReference>
<evidence type="ECO:0000256" key="8">
    <source>
        <dbReference type="ARBA" id="ARBA00022777"/>
    </source>
</evidence>
<dbReference type="PANTHER" id="PTHR24421">
    <property type="entry name" value="NITRATE/NITRITE SENSOR PROTEIN NARX-RELATED"/>
    <property type="match status" value="1"/>
</dbReference>
<gene>
    <name evidence="16" type="ORF">GKZ89_00440</name>
</gene>
<keyword evidence="17" id="KW-1185">Reference proteome</keyword>
<dbReference type="Gene3D" id="3.30.565.10">
    <property type="entry name" value="Histidine kinase-like ATPase, C-terminal domain"/>
    <property type="match status" value="1"/>
</dbReference>
<protein>
    <recommendedName>
        <fullName evidence="13">Sensor histidine kinase</fullName>
        <ecNumber evidence="13">2.7.13.3</ecNumber>
    </recommendedName>
</protein>
<dbReference type="GO" id="GO:0046983">
    <property type="term" value="F:protein dimerization activity"/>
    <property type="evidence" value="ECO:0007669"/>
    <property type="project" value="InterPro"/>
</dbReference>
<dbReference type="Pfam" id="PF07730">
    <property type="entry name" value="HisKA_3"/>
    <property type="match status" value="1"/>
</dbReference>
<evidence type="ECO:0000256" key="5">
    <source>
        <dbReference type="ARBA" id="ARBA00022679"/>
    </source>
</evidence>
<evidence type="ECO:0000256" key="13">
    <source>
        <dbReference type="PIRNR" id="PIRNR037431"/>
    </source>
</evidence>
<keyword evidence="11 13" id="KW-0902">Two-component regulatory system</keyword>
<evidence type="ECO:0000256" key="6">
    <source>
        <dbReference type="ARBA" id="ARBA00022692"/>
    </source>
</evidence>
<keyword evidence="3 13" id="KW-1003">Cell membrane</keyword>
<feature type="transmembrane region" description="Helical" evidence="14">
    <location>
        <begin position="7"/>
        <end position="28"/>
    </location>
</feature>
<dbReference type="InterPro" id="IPR036890">
    <property type="entry name" value="HATPase_C_sf"/>
</dbReference>
<sequence length="349" mass="39420">MSTWIRSVFMGALLSFMLFIALFTLWFFAFPPDNWSILWEKEIADLPFILFALILCLMIGSVFGLITGLGMKKQFKMIISFLSELEAGRHTNTFTEKPAAPELQQIWDRLGKLNKQQTEQIKIFQKTANERAENHEKQVQAMVSLERQRLARELHDSVSQQLFAASMLMSAINENEEIPEAIHKPLKMAEETIHQSQLEMRALLLHLRPAALKGKSLKEGIEELLSELVHRVPLNVSWKLEPFQLPKGVEDHLFRILQESVSNTLRHAKAEQLDVLLIKREDLAILRISDDGIGFDIGKTKAGSYGLQNSKDRAAELGGMVKIVSLPNKGTRLEVRIPLLDGDSGGGKS</sequence>
<dbReference type="InterPro" id="IPR003594">
    <property type="entry name" value="HATPase_dom"/>
</dbReference>
<keyword evidence="4" id="KW-0597">Phosphoprotein</keyword>
<dbReference type="AlphaFoldDB" id="A0A7X2V2R4"/>
<evidence type="ECO:0000256" key="1">
    <source>
        <dbReference type="ARBA" id="ARBA00000085"/>
    </source>
</evidence>
<dbReference type="InterPro" id="IPR005467">
    <property type="entry name" value="His_kinase_dom"/>
</dbReference>
<evidence type="ECO:0000256" key="11">
    <source>
        <dbReference type="ARBA" id="ARBA00023012"/>
    </source>
</evidence>
<organism evidence="16 17">
    <name type="scientific">Metabacillus mangrovi</name>
    <dbReference type="NCBI Taxonomy" id="1491830"/>
    <lineage>
        <taxon>Bacteria</taxon>
        <taxon>Bacillati</taxon>
        <taxon>Bacillota</taxon>
        <taxon>Bacilli</taxon>
        <taxon>Bacillales</taxon>
        <taxon>Bacillaceae</taxon>
        <taxon>Metabacillus</taxon>
    </lineage>
</organism>
<keyword evidence="5 13" id="KW-0808">Transferase</keyword>
<dbReference type="PIRSF" id="PIRSF037431">
    <property type="entry name" value="STHK_LiaS"/>
    <property type="match status" value="1"/>
</dbReference>